<evidence type="ECO:0000256" key="1">
    <source>
        <dbReference type="SAM" id="Phobius"/>
    </source>
</evidence>
<evidence type="ECO:0000313" key="2">
    <source>
        <dbReference type="EMBL" id="ROQ21951.1"/>
    </source>
</evidence>
<feature type="transmembrane region" description="Helical" evidence="1">
    <location>
        <begin position="54"/>
        <end position="73"/>
    </location>
</feature>
<feature type="transmembrane region" description="Helical" evidence="1">
    <location>
        <begin position="124"/>
        <end position="146"/>
    </location>
</feature>
<keyword evidence="1" id="KW-0472">Membrane</keyword>
<evidence type="ECO:0000313" key="3">
    <source>
        <dbReference type="Proteomes" id="UP000268033"/>
    </source>
</evidence>
<protein>
    <submittedName>
        <fullName evidence="2">Uncharacterized protein</fullName>
    </submittedName>
</protein>
<dbReference type="RefSeq" id="WP_123422457.1">
    <property type="nucleotide sequence ID" value="NZ_RJUL01000011.1"/>
</dbReference>
<reference evidence="2 3" key="1">
    <citation type="submission" date="2018-11" db="EMBL/GenBank/DDBJ databases">
        <title>Genomic Encyclopedia of Type Strains, Phase IV (KMG-IV): sequencing the most valuable type-strain genomes for metagenomic binning, comparative biology and taxonomic classification.</title>
        <authorList>
            <person name="Goeker M."/>
        </authorList>
    </citation>
    <scope>NUCLEOTIDE SEQUENCE [LARGE SCALE GENOMIC DNA]</scope>
    <source>
        <strain evidence="2 3">DSM 21945</strain>
    </source>
</reference>
<feature type="transmembrane region" description="Helical" evidence="1">
    <location>
        <begin position="30"/>
        <end position="48"/>
    </location>
</feature>
<feature type="transmembrane region" description="Helical" evidence="1">
    <location>
        <begin position="214"/>
        <end position="231"/>
    </location>
</feature>
<sequence length="235" mass="25722">MDWLLTQLDWRLLCADIALVAAYPFYRTRLPVNGVTALLAVLGIVPLLAQYFWLHWALSALAAFFILAIEGHLEQREKNHGTGCALLVILVFALGASIGLHLLINLTGRLAHSQLQGGVATGWSALVLSLYGLCALVACAYTFAAWQSADSEQSLRRYDMNVLLPIATATLPHFVPNFGFGLALGAAICALPWLASWPLERRFGPPLAQSRQDFSHLFAVTWGISLLVWGLRQLS</sequence>
<keyword evidence="1" id="KW-0812">Transmembrane</keyword>
<comment type="caution">
    <text evidence="2">The sequence shown here is derived from an EMBL/GenBank/DDBJ whole genome shotgun (WGS) entry which is preliminary data.</text>
</comment>
<keyword evidence="1" id="KW-1133">Transmembrane helix</keyword>
<name>A0A3N1P365_9GAMM</name>
<organism evidence="2 3">
    <name type="scientific">Gallaecimonas pentaromativorans</name>
    <dbReference type="NCBI Taxonomy" id="584787"/>
    <lineage>
        <taxon>Bacteria</taxon>
        <taxon>Pseudomonadati</taxon>
        <taxon>Pseudomonadota</taxon>
        <taxon>Gammaproteobacteria</taxon>
        <taxon>Enterobacterales</taxon>
        <taxon>Gallaecimonadaceae</taxon>
        <taxon>Gallaecimonas</taxon>
    </lineage>
</organism>
<keyword evidence="3" id="KW-1185">Reference proteome</keyword>
<dbReference type="AlphaFoldDB" id="A0A3N1P365"/>
<gene>
    <name evidence="2" type="ORF">EDC28_11153</name>
</gene>
<dbReference type="EMBL" id="RJUL01000011">
    <property type="protein sequence ID" value="ROQ21951.1"/>
    <property type="molecule type" value="Genomic_DNA"/>
</dbReference>
<feature type="transmembrane region" description="Helical" evidence="1">
    <location>
        <begin position="166"/>
        <end position="194"/>
    </location>
</feature>
<feature type="transmembrane region" description="Helical" evidence="1">
    <location>
        <begin position="85"/>
        <end position="104"/>
    </location>
</feature>
<proteinExistence type="predicted"/>
<dbReference type="Proteomes" id="UP000268033">
    <property type="component" value="Unassembled WGS sequence"/>
</dbReference>
<accession>A0A3N1P365</accession>